<evidence type="ECO:0000313" key="14">
    <source>
        <dbReference type="EMBL" id="MCW1914542.1"/>
    </source>
</evidence>
<dbReference type="Proteomes" id="UP001165653">
    <property type="component" value="Unassembled WGS sequence"/>
</dbReference>
<evidence type="ECO:0000256" key="4">
    <source>
        <dbReference type="ARBA" id="ARBA00022670"/>
    </source>
</evidence>
<organism evidence="14 15">
    <name type="scientific">Luteolibacter rhizosphaerae</name>
    <dbReference type="NCBI Taxonomy" id="2989719"/>
    <lineage>
        <taxon>Bacteria</taxon>
        <taxon>Pseudomonadati</taxon>
        <taxon>Verrucomicrobiota</taxon>
        <taxon>Verrucomicrobiia</taxon>
        <taxon>Verrucomicrobiales</taxon>
        <taxon>Verrucomicrobiaceae</taxon>
        <taxon>Luteolibacter</taxon>
    </lineage>
</organism>
<evidence type="ECO:0000313" key="15">
    <source>
        <dbReference type="Proteomes" id="UP001165653"/>
    </source>
</evidence>
<dbReference type="InterPro" id="IPR040230">
    <property type="entry name" value="TIKI1/2-like"/>
</dbReference>
<keyword evidence="15" id="KW-1185">Reference proteome</keyword>
<gene>
    <name evidence="14" type="ORF">OJ996_13215</name>
</gene>
<feature type="chain" id="PRO_5045564055" evidence="13">
    <location>
        <begin position="26"/>
        <end position="311"/>
    </location>
</feature>
<evidence type="ECO:0000256" key="11">
    <source>
        <dbReference type="ARBA" id="ARBA00023136"/>
    </source>
</evidence>
<dbReference type="EMBL" id="JAPDDR010000006">
    <property type="protein sequence ID" value="MCW1914542.1"/>
    <property type="molecule type" value="Genomic_DNA"/>
</dbReference>
<evidence type="ECO:0000256" key="10">
    <source>
        <dbReference type="ARBA" id="ARBA00023049"/>
    </source>
</evidence>
<evidence type="ECO:0000256" key="12">
    <source>
        <dbReference type="ARBA" id="ARBA00023180"/>
    </source>
</evidence>
<comment type="cofactor">
    <cofactor evidence="2">
        <name>Co(2+)</name>
        <dbReference type="ChEBI" id="CHEBI:48828"/>
    </cofactor>
</comment>
<keyword evidence="9" id="KW-1133">Transmembrane helix</keyword>
<dbReference type="PANTHER" id="PTHR31120">
    <property type="entry name" value="METALLOPROTEASE TIKI"/>
    <property type="match status" value="1"/>
</dbReference>
<dbReference type="PANTHER" id="PTHR31120:SF6">
    <property type="entry name" value="METALLOPROTEASE TIKI HOMOLOG"/>
    <property type="match status" value="1"/>
</dbReference>
<evidence type="ECO:0000256" key="2">
    <source>
        <dbReference type="ARBA" id="ARBA00001941"/>
    </source>
</evidence>
<evidence type="ECO:0000256" key="3">
    <source>
        <dbReference type="ARBA" id="ARBA00004479"/>
    </source>
</evidence>
<evidence type="ECO:0000256" key="5">
    <source>
        <dbReference type="ARBA" id="ARBA00022692"/>
    </source>
</evidence>
<evidence type="ECO:0000256" key="6">
    <source>
        <dbReference type="ARBA" id="ARBA00022723"/>
    </source>
</evidence>
<evidence type="ECO:0000256" key="13">
    <source>
        <dbReference type="SAM" id="SignalP"/>
    </source>
</evidence>
<keyword evidence="12" id="KW-0325">Glycoprotein</keyword>
<evidence type="ECO:0000256" key="1">
    <source>
        <dbReference type="ARBA" id="ARBA00001936"/>
    </source>
</evidence>
<sequence>MACAASLLRVFLVVAACLLPATLHAEPEHPVKPLLWKVEGPGVEKPAYLFGTIHIGKTAAAKLHPAADKAFKQATVLHTEAPFDPATQTASIGMLTRTDGKELAESIGPDLSKRVAEELKHINDELDSTPFQTVKTWYVAYMLPMLPYMLDGAKPLDMALWDRAEKAKKKTSGMQTPEEQAIGFEELTEEEQTTLLKNTLAMMKKYRVERKDPMAELVTAYISGDIERIDAQATKSIEETFHGEDKALGERLLKSILTDRDAIMTDYIDATLKKSPAQVHFFAAGAAHYTGKESVRARLERRGYKVTRIEE</sequence>
<keyword evidence="5" id="KW-0812">Transmembrane</keyword>
<dbReference type="CDD" id="cd14789">
    <property type="entry name" value="Tiki"/>
    <property type="match status" value="1"/>
</dbReference>
<keyword evidence="4" id="KW-0645">Protease</keyword>
<keyword evidence="7 13" id="KW-0732">Signal</keyword>
<keyword evidence="10" id="KW-0482">Metalloprotease</keyword>
<accession>A0ABT3G3X9</accession>
<comment type="subcellular location">
    <subcellularLocation>
        <location evidence="3">Membrane</location>
        <topology evidence="3">Single-pass type I membrane protein</topology>
    </subcellularLocation>
</comment>
<name>A0ABT3G3X9_9BACT</name>
<dbReference type="RefSeq" id="WP_264514074.1">
    <property type="nucleotide sequence ID" value="NZ_JAPDDR010000006.1"/>
</dbReference>
<evidence type="ECO:0000256" key="7">
    <source>
        <dbReference type="ARBA" id="ARBA00022729"/>
    </source>
</evidence>
<proteinExistence type="predicted"/>
<evidence type="ECO:0000256" key="8">
    <source>
        <dbReference type="ARBA" id="ARBA00022801"/>
    </source>
</evidence>
<dbReference type="InterPro" id="IPR002816">
    <property type="entry name" value="TraB/PrgY/GumN_fam"/>
</dbReference>
<evidence type="ECO:0000256" key="9">
    <source>
        <dbReference type="ARBA" id="ARBA00022989"/>
    </source>
</evidence>
<comment type="cofactor">
    <cofactor evidence="1">
        <name>Mn(2+)</name>
        <dbReference type="ChEBI" id="CHEBI:29035"/>
    </cofactor>
</comment>
<dbReference type="Pfam" id="PF01963">
    <property type="entry name" value="TraB_PrgY_gumN"/>
    <property type="match status" value="1"/>
</dbReference>
<feature type="signal peptide" evidence="13">
    <location>
        <begin position="1"/>
        <end position="25"/>
    </location>
</feature>
<keyword evidence="6" id="KW-0479">Metal-binding</keyword>
<keyword evidence="8" id="KW-0378">Hydrolase</keyword>
<protein>
    <submittedName>
        <fullName evidence="14">TraB/GumN family protein</fullName>
    </submittedName>
</protein>
<keyword evidence="11" id="KW-0472">Membrane</keyword>
<comment type="caution">
    <text evidence="14">The sequence shown here is derived from an EMBL/GenBank/DDBJ whole genome shotgun (WGS) entry which is preliminary data.</text>
</comment>
<reference evidence="14" key="1">
    <citation type="submission" date="2022-10" db="EMBL/GenBank/DDBJ databases">
        <title>Luteolibacter sp. GHJ8, whole genome shotgun sequencing project.</title>
        <authorList>
            <person name="Zhao G."/>
            <person name="Shen L."/>
        </authorList>
    </citation>
    <scope>NUCLEOTIDE SEQUENCE</scope>
    <source>
        <strain evidence="14">GHJ8</strain>
    </source>
</reference>